<evidence type="ECO:0000313" key="2">
    <source>
        <dbReference type="Proteomes" id="UP001196565"/>
    </source>
</evidence>
<comment type="caution">
    <text evidence="1">The sequence shown here is derived from an EMBL/GenBank/DDBJ whole genome shotgun (WGS) entry which is preliminary data.</text>
</comment>
<organism evidence="1 2">
    <name type="scientific">Roseomonas alba</name>
    <dbReference type="NCBI Taxonomy" id="2846776"/>
    <lineage>
        <taxon>Bacteria</taxon>
        <taxon>Pseudomonadati</taxon>
        <taxon>Pseudomonadota</taxon>
        <taxon>Alphaproteobacteria</taxon>
        <taxon>Acetobacterales</taxon>
        <taxon>Roseomonadaceae</taxon>
        <taxon>Roseomonas</taxon>
    </lineage>
</organism>
<reference evidence="1 2" key="1">
    <citation type="submission" date="2021-07" db="EMBL/GenBank/DDBJ databases">
        <authorList>
            <person name="So Y."/>
        </authorList>
    </citation>
    <scope>NUCLEOTIDE SEQUENCE [LARGE SCALE GENOMIC DNA]</scope>
    <source>
        <strain evidence="1 2">HJA6</strain>
    </source>
</reference>
<accession>A0ABS7AC41</accession>
<name>A0ABS7AC41_9PROT</name>
<sequence>MRPLCLRVSRQMFRGPMIRWPTWSVSSAPSAPLDGALTATLSAPALQKLRNDASATPGGMPAPEICHFIRAELDRDKRLLAGTNISLN</sequence>
<dbReference type="Proteomes" id="UP001196565">
    <property type="component" value="Unassembled WGS sequence"/>
</dbReference>
<protein>
    <submittedName>
        <fullName evidence="1">Uncharacterized protein</fullName>
    </submittedName>
</protein>
<proteinExistence type="predicted"/>
<evidence type="ECO:0000313" key="1">
    <source>
        <dbReference type="EMBL" id="MBW6399864.1"/>
    </source>
</evidence>
<gene>
    <name evidence="1" type="ORF">KPL78_18540</name>
</gene>
<keyword evidence="2" id="KW-1185">Reference proteome</keyword>
<dbReference type="EMBL" id="JAHYBZ010000006">
    <property type="protein sequence ID" value="MBW6399864.1"/>
    <property type="molecule type" value="Genomic_DNA"/>
</dbReference>